<evidence type="ECO:0008006" key="4">
    <source>
        <dbReference type="Google" id="ProtNLM"/>
    </source>
</evidence>
<feature type="transmembrane region" description="Helical" evidence="1">
    <location>
        <begin position="33"/>
        <end position="52"/>
    </location>
</feature>
<dbReference type="EMBL" id="NGKC01000006">
    <property type="protein sequence ID" value="RSU12139.1"/>
    <property type="molecule type" value="Genomic_DNA"/>
</dbReference>
<dbReference type="RefSeq" id="WP_126813587.1">
    <property type="nucleotide sequence ID" value="NZ_NGKC01000006.1"/>
</dbReference>
<feature type="transmembrane region" description="Helical" evidence="1">
    <location>
        <begin position="7"/>
        <end position="27"/>
    </location>
</feature>
<evidence type="ECO:0000256" key="1">
    <source>
        <dbReference type="SAM" id="Phobius"/>
    </source>
</evidence>
<feature type="transmembrane region" description="Helical" evidence="1">
    <location>
        <begin position="64"/>
        <end position="82"/>
    </location>
</feature>
<name>A0A430AVR2_9ENTE</name>
<gene>
    <name evidence="2" type="ORF">CBF27_06865</name>
</gene>
<comment type="caution">
    <text evidence="2">The sequence shown here is derived from an EMBL/GenBank/DDBJ whole genome shotgun (WGS) entry which is preliminary data.</text>
</comment>
<accession>A0A430AVR2</accession>
<dbReference type="InterPro" id="IPR008875">
    <property type="entry name" value="TraX"/>
</dbReference>
<keyword evidence="1" id="KW-0812">Transmembrane</keyword>
<proteinExistence type="predicted"/>
<protein>
    <recommendedName>
        <fullName evidence="4">Conjugal transfer protein TraX</fullName>
    </recommendedName>
</protein>
<feature type="transmembrane region" description="Helical" evidence="1">
    <location>
        <begin position="94"/>
        <end position="114"/>
    </location>
</feature>
<evidence type="ECO:0000313" key="3">
    <source>
        <dbReference type="Proteomes" id="UP000286773"/>
    </source>
</evidence>
<keyword evidence="1" id="KW-1133">Transmembrane helix</keyword>
<feature type="transmembrane region" description="Helical" evidence="1">
    <location>
        <begin position="190"/>
        <end position="208"/>
    </location>
</feature>
<organism evidence="2 3">
    <name type="scientific">Vagococcus acidifermentans</name>
    <dbReference type="NCBI Taxonomy" id="564710"/>
    <lineage>
        <taxon>Bacteria</taxon>
        <taxon>Bacillati</taxon>
        <taxon>Bacillota</taxon>
        <taxon>Bacilli</taxon>
        <taxon>Lactobacillales</taxon>
        <taxon>Enterococcaceae</taxon>
        <taxon>Vagococcus</taxon>
    </lineage>
</organism>
<dbReference type="AlphaFoldDB" id="A0A430AVR2"/>
<dbReference type="OrthoDB" id="9781069at2"/>
<evidence type="ECO:0000313" key="2">
    <source>
        <dbReference type="EMBL" id="RSU12139.1"/>
    </source>
</evidence>
<feature type="transmembrane region" description="Helical" evidence="1">
    <location>
        <begin position="240"/>
        <end position="260"/>
    </location>
</feature>
<dbReference type="Proteomes" id="UP000286773">
    <property type="component" value="Unassembled WGS sequence"/>
</dbReference>
<keyword evidence="3" id="KW-1185">Reference proteome</keyword>
<feature type="transmembrane region" description="Helical" evidence="1">
    <location>
        <begin position="214"/>
        <end position="231"/>
    </location>
</feature>
<reference evidence="2 3" key="1">
    <citation type="submission" date="2017-05" db="EMBL/GenBank/DDBJ databases">
        <title>Vagococcus spp. assemblies.</title>
        <authorList>
            <person name="Gulvik C.A."/>
        </authorList>
    </citation>
    <scope>NUCLEOTIDE SEQUENCE [LARGE SCALE GENOMIC DNA]</scope>
    <source>
        <strain evidence="2 3">LMG 24798</strain>
    </source>
</reference>
<keyword evidence="1" id="KW-0472">Membrane</keyword>
<feature type="transmembrane region" description="Helical" evidence="1">
    <location>
        <begin position="158"/>
        <end position="183"/>
    </location>
</feature>
<dbReference type="Pfam" id="PF05857">
    <property type="entry name" value="TraX"/>
    <property type="match status" value="1"/>
</dbReference>
<feature type="transmembrane region" description="Helical" evidence="1">
    <location>
        <begin position="126"/>
        <end position="146"/>
    </location>
</feature>
<sequence>MTKRVDAFYLKIIGIVLMVLDHIHQMWAADGAPMWLTMLGRVVAPIFLFLAAEGVHYTRNRLAYLRNLLAGFWLMSIIDLYLPKLVPNDSIVLMNNIFSTLFLSAVAMIAYDSIRNGIRNKEGKKIGLGILIIIVMAVFSVAPLLLMSHELTRQIGIYSIFIFPSLLFTEGGFLLVLLGLLFFIFREKRLLQVVSLLIVAFISTRFQFTDLFTTNIQWMMAFAAIPMLLYSGKEGKKMKWFFYFFYPAHIVVLYLLATLVF</sequence>